<dbReference type="GO" id="GO:0006281">
    <property type="term" value="P:DNA repair"/>
    <property type="evidence" value="ECO:0007669"/>
    <property type="project" value="TreeGrafter"/>
</dbReference>
<dbReference type="RefSeq" id="WP_095327064.1">
    <property type="nucleotide sequence ID" value="NZ_NPCC01000031.1"/>
</dbReference>
<dbReference type="InterPro" id="IPR013825">
    <property type="entry name" value="Topo_IA_cen_sub2"/>
</dbReference>
<keyword evidence="1" id="KW-0799">Topoisomerase</keyword>
<evidence type="ECO:0000259" key="6">
    <source>
        <dbReference type="PROSITE" id="PS52039"/>
    </source>
</evidence>
<dbReference type="SUPFAM" id="SSF56712">
    <property type="entry name" value="Prokaryotic type I DNA topoisomerase"/>
    <property type="match status" value="1"/>
</dbReference>
<dbReference type="Gene3D" id="1.10.290.10">
    <property type="entry name" value="Topoisomerase I, domain 4"/>
    <property type="match status" value="1"/>
</dbReference>
<feature type="region of interest" description="Disordered" evidence="4">
    <location>
        <begin position="266"/>
        <end position="285"/>
    </location>
</feature>
<dbReference type="EMBL" id="NPCC01000031">
    <property type="protein sequence ID" value="PAE87670.1"/>
    <property type="molecule type" value="Genomic_DNA"/>
</dbReference>
<accession>A0A268NX71</accession>
<dbReference type="InterPro" id="IPR003602">
    <property type="entry name" value="Topo_IA_DNA-bd_dom"/>
</dbReference>
<dbReference type="InterPro" id="IPR023405">
    <property type="entry name" value="Topo_IA_core_domain"/>
</dbReference>
<feature type="compositionally biased region" description="Polar residues" evidence="4">
    <location>
        <begin position="465"/>
        <end position="475"/>
    </location>
</feature>
<evidence type="ECO:0000259" key="5">
    <source>
        <dbReference type="PROSITE" id="PS50880"/>
    </source>
</evidence>
<dbReference type="Pfam" id="PF01751">
    <property type="entry name" value="Toprim"/>
    <property type="match status" value="1"/>
</dbReference>
<dbReference type="Proteomes" id="UP000216207">
    <property type="component" value="Unassembled WGS sequence"/>
</dbReference>
<evidence type="ECO:0000256" key="1">
    <source>
        <dbReference type="ARBA" id="ARBA00023029"/>
    </source>
</evidence>
<dbReference type="InterPro" id="IPR006171">
    <property type="entry name" value="TOPRIM_dom"/>
</dbReference>
<evidence type="ECO:0000313" key="8">
    <source>
        <dbReference type="Proteomes" id="UP000216207"/>
    </source>
</evidence>
<dbReference type="Pfam" id="PF01131">
    <property type="entry name" value="Topoisom_bac"/>
    <property type="match status" value="1"/>
</dbReference>
<gene>
    <name evidence="7" type="ORF">CHH72_17030</name>
</gene>
<evidence type="ECO:0000256" key="4">
    <source>
        <dbReference type="SAM" id="MobiDB-lite"/>
    </source>
</evidence>
<dbReference type="GO" id="GO:0006265">
    <property type="term" value="P:DNA topological change"/>
    <property type="evidence" value="ECO:0007669"/>
    <property type="project" value="InterPro"/>
</dbReference>
<keyword evidence="3" id="KW-0413">Isomerase</keyword>
<dbReference type="InterPro" id="IPR000380">
    <property type="entry name" value="Topo_IA"/>
</dbReference>
<dbReference type="PRINTS" id="PR00417">
    <property type="entry name" value="PRTPISMRASEI"/>
</dbReference>
<dbReference type="PANTHER" id="PTHR11390">
    <property type="entry name" value="PROKARYOTIC DNA TOPOISOMERASE"/>
    <property type="match status" value="1"/>
</dbReference>
<organism evidence="7 8">
    <name type="scientific">Shouchella clausii</name>
    <name type="common">Alkalihalobacillus clausii</name>
    <dbReference type="NCBI Taxonomy" id="79880"/>
    <lineage>
        <taxon>Bacteria</taxon>
        <taxon>Bacillati</taxon>
        <taxon>Bacillota</taxon>
        <taxon>Bacilli</taxon>
        <taxon>Bacillales</taxon>
        <taxon>Bacillaceae</taxon>
        <taxon>Shouchella</taxon>
    </lineage>
</organism>
<feature type="domain" description="Toprim" evidence="5">
    <location>
        <begin position="2"/>
        <end position="150"/>
    </location>
</feature>
<dbReference type="PROSITE" id="PS50880">
    <property type="entry name" value="TOPRIM"/>
    <property type="match status" value="1"/>
</dbReference>
<evidence type="ECO:0000256" key="3">
    <source>
        <dbReference type="ARBA" id="ARBA00023235"/>
    </source>
</evidence>
<dbReference type="SMART" id="SM00493">
    <property type="entry name" value="TOPRIM"/>
    <property type="match status" value="1"/>
</dbReference>
<comment type="caution">
    <text evidence="7">The sequence shown here is derived from an EMBL/GenBank/DDBJ whole genome shotgun (WGS) entry which is preliminary data.</text>
</comment>
<evidence type="ECO:0000256" key="2">
    <source>
        <dbReference type="ARBA" id="ARBA00023125"/>
    </source>
</evidence>
<protein>
    <submittedName>
        <fullName evidence="7">Uncharacterized protein</fullName>
    </submittedName>
</protein>
<dbReference type="Gene3D" id="3.40.50.140">
    <property type="match status" value="1"/>
</dbReference>
<feature type="region of interest" description="Disordered" evidence="4">
    <location>
        <begin position="456"/>
        <end position="490"/>
    </location>
</feature>
<keyword evidence="2" id="KW-0238">DNA-binding</keyword>
<dbReference type="InterPro" id="IPR013824">
    <property type="entry name" value="Topo_IA_cen_sub1"/>
</dbReference>
<dbReference type="AlphaFoldDB" id="A0A268NX71"/>
<dbReference type="PROSITE" id="PS52039">
    <property type="entry name" value="TOPO_IA_2"/>
    <property type="match status" value="1"/>
</dbReference>
<dbReference type="Gene3D" id="2.70.20.10">
    <property type="entry name" value="Topoisomerase I, domain 3"/>
    <property type="match status" value="1"/>
</dbReference>
<dbReference type="InterPro" id="IPR013826">
    <property type="entry name" value="Topo_IA_cen_sub3"/>
</dbReference>
<sequence length="834" mass="93321">MTYLLLAEKPSAAKNFAKALGGMNGSYNGQPYQVQTLYGHMLEFVEPHEMVSGEQEKKDFKSWEPGTMPWDVTQLNWKKQPQKSKNMKTGKMTSKAGAIQEVKKAAQNASAIVIATDKDPSGEGQLIGWEVIQAIGWKGPVKRMYFIDESEKELQKGFRNIQDLPSYHKDGEYVKADVRSRWDFISMQLTRLSTHAARSKGYNVVVRQGRLKSVMTKLVADQLALVKAYKKKPYFEVKYKDEVGNVYTRKFDEDKDKWRFGSKQDAEKDKMNYGPSAVVQDSKTRKETAPGKLLDLGGLASILGTRGYKSKEVLATYQKMYEAKIVSYPRTEDKFISTEQFNEMLPLVDKIASVVGADTSLLTHRKPRKTHVKDGGAHGANRPGTVVPKSLDELSKFGPSAKAIYETLAKNFLAMFGENYVYDSIKGHIEKYPAFTTTVSVPIDQGFKAIFDADKETSDEDGEDNTSTGLGQNGSPIVAEGVNKKPPHPSHKWLEKQLSKYEVGTGATRVSTLSDVTNGKTALMVDARGKLTLTKIGEIAAVLLEGSQIGDPGVTEKLFKAMKDAGDFKVKPHDVLDTATKLVKHDKEVFYRNAETLMQKVGSPDASMKQFQPKPKTEGVFKPTGETVRFNKEWGGHTFTPGEIEKLLSGEMITIQAKSQKTGKVYRVEGSLEKGEYEGKPFWGFQRRKADSYTRENAPFPKEWSGYTFTKEDEIKLRAGEKVNIKAVSNKTGKPFEVGVTFELREYEDSKTWGIQPHFAPRKDPSEFTRANAPFKPEFSGYKLTQKEIQDVRAGEKVMVTAKSKKGKSFTCNVSLELKEYKGRKSWGLVPDFG</sequence>
<dbReference type="Gene3D" id="1.10.460.10">
    <property type="entry name" value="Topoisomerase I, domain 2"/>
    <property type="match status" value="1"/>
</dbReference>
<feature type="domain" description="Topo IA-type catalytic" evidence="6">
    <location>
        <begin position="168"/>
        <end position="590"/>
    </location>
</feature>
<dbReference type="GO" id="GO:0006310">
    <property type="term" value="P:DNA recombination"/>
    <property type="evidence" value="ECO:0007669"/>
    <property type="project" value="TreeGrafter"/>
</dbReference>
<reference evidence="7 8" key="1">
    <citation type="submission" date="2017-07" db="EMBL/GenBank/DDBJ databases">
        <title>Isolation and whole genome analysis of endospore-forming bacteria from heroin.</title>
        <authorList>
            <person name="Kalinowski J."/>
            <person name="Ahrens B."/>
            <person name="Al-Dilaimi A."/>
            <person name="Winkler A."/>
            <person name="Wibberg D."/>
            <person name="Schleenbecker U."/>
            <person name="Ruckert C."/>
            <person name="Wolfel R."/>
            <person name="Grass G."/>
        </authorList>
    </citation>
    <scope>NUCLEOTIDE SEQUENCE [LARGE SCALE GENOMIC DNA]</scope>
    <source>
        <strain evidence="7 8">7539</strain>
    </source>
</reference>
<dbReference type="SMART" id="SM00437">
    <property type="entry name" value="TOP1Ac"/>
    <property type="match status" value="1"/>
</dbReference>
<proteinExistence type="predicted"/>
<dbReference type="GO" id="GO:0003917">
    <property type="term" value="F:DNA topoisomerase type I (single strand cut, ATP-independent) activity"/>
    <property type="evidence" value="ECO:0007669"/>
    <property type="project" value="InterPro"/>
</dbReference>
<dbReference type="GO" id="GO:0043597">
    <property type="term" value="C:cytoplasmic replication fork"/>
    <property type="evidence" value="ECO:0007669"/>
    <property type="project" value="TreeGrafter"/>
</dbReference>
<dbReference type="GO" id="GO:0003677">
    <property type="term" value="F:DNA binding"/>
    <property type="evidence" value="ECO:0007669"/>
    <property type="project" value="UniProtKB-KW"/>
</dbReference>
<dbReference type="PANTHER" id="PTHR11390:SF21">
    <property type="entry name" value="DNA TOPOISOMERASE 3-ALPHA"/>
    <property type="match status" value="1"/>
</dbReference>
<name>A0A268NX71_SHOCL</name>
<dbReference type="CDD" id="cd01028">
    <property type="entry name" value="TOPRIM_TopoIA"/>
    <property type="match status" value="1"/>
</dbReference>
<evidence type="ECO:0000313" key="7">
    <source>
        <dbReference type="EMBL" id="PAE87670.1"/>
    </source>
</evidence>
<dbReference type="InterPro" id="IPR013497">
    <property type="entry name" value="Topo_IA_cen"/>
</dbReference>